<protein>
    <submittedName>
        <fullName evidence="8">MASE1 domain-containing protein</fullName>
    </submittedName>
</protein>
<name>A0AA47ENZ8_9XANT</name>
<dbReference type="RefSeq" id="WP_268211749.1">
    <property type="nucleotide sequence ID" value="NZ_CP107241.1"/>
</dbReference>
<dbReference type="InterPro" id="IPR007895">
    <property type="entry name" value="MASE1"/>
</dbReference>
<sequence>MAVVKEALRGTLISVCYGLAFVMLWYCSIDQWFLPVGLRVVTLLFRPYREWPFLLAGDAAAMLWLRVPLAQLQGYDLMWAYVSPFLHAPMIAYVIWLARHYSRGLVHQARWLIPFSIAVAFCNSLWSIVINAVLNGPETVHVTEFLLRYGLGSYFGISMFLLPTMLWSPKQLQPIRTDLPRDLGLSVVAIVTLFYMLNYTHIASYRNMLMIALIAPAIFLTRRHGFIGTTLGTLLASVSLAISIPKVYQIGFYDPNLFLIQLSHVVVSASLFVFGARLTKPFERFDTIRRIRAEAQQIVKDSYLAAERTLRSQVVEYSDVNVQINRMRKDIVADLRARGHHAAAMEITRVAVIESQLLQEYVANLYPLEIETHGLFQSLRSPALARFKSTKFEHLLQGDCRQLSLGLQLAAYRCTLSAIELLPHADKHFIQARVWRGRGGQGVVIRVFADTSLVESVRRDSPEAEAEFRARLKSHGGTFRRRHALVLTFLVAEMSAAASSKERPSNVPRWLAARRAQ</sequence>
<evidence type="ECO:0000256" key="6">
    <source>
        <dbReference type="SAM" id="Phobius"/>
    </source>
</evidence>
<feature type="transmembrane region" description="Helical" evidence="6">
    <location>
        <begin position="79"/>
        <end position="99"/>
    </location>
</feature>
<dbReference type="EMBL" id="CP107241">
    <property type="protein sequence ID" value="WAH62663.1"/>
    <property type="molecule type" value="Genomic_DNA"/>
</dbReference>
<feature type="transmembrane region" description="Helical" evidence="6">
    <location>
        <begin position="50"/>
        <end position="67"/>
    </location>
</feature>
<feature type="transmembrane region" description="Helical" evidence="6">
    <location>
        <begin position="146"/>
        <end position="167"/>
    </location>
</feature>
<evidence type="ECO:0000256" key="1">
    <source>
        <dbReference type="ARBA" id="ARBA00004651"/>
    </source>
</evidence>
<feature type="domain" description="MASE1" evidence="7">
    <location>
        <begin position="3"/>
        <end position="279"/>
    </location>
</feature>
<feature type="transmembrane region" description="Helical" evidence="6">
    <location>
        <begin position="111"/>
        <end position="134"/>
    </location>
</feature>
<accession>A0AA47ENZ8</accession>
<comment type="subcellular location">
    <subcellularLocation>
        <location evidence="1">Cell membrane</location>
        <topology evidence="1">Multi-pass membrane protein</topology>
    </subcellularLocation>
</comment>
<evidence type="ECO:0000256" key="4">
    <source>
        <dbReference type="ARBA" id="ARBA00022989"/>
    </source>
</evidence>
<dbReference type="Proteomes" id="UP001164737">
    <property type="component" value="Chromosome"/>
</dbReference>
<evidence type="ECO:0000256" key="3">
    <source>
        <dbReference type="ARBA" id="ARBA00022692"/>
    </source>
</evidence>
<dbReference type="Pfam" id="PF05231">
    <property type="entry name" value="MASE1"/>
    <property type="match status" value="1"/>
</dbReference>
<keyword evidence="3 6" id="KW-0812">Transmembrane</keyword>
<feature type="transmembrane region" description="Helical" evidence="6">
    <location>
        <begin position="257"/>
        <end position="279"/>
    </location>
</feature>
<keyword evidence="4 6" id="KW-1133">Transmembrane helix</keyword>
<reference evidence="8" key="1">
    <citation type="submission" date="2022-10" db="EMBL/GenBank/DDBJ databases">
        <title>Complete genome sequence resource for Xanthomonas hortorum isolated from Greek Oregano.</title>
        <authorList>
            <person name="Gonzalez-Tobon J."/>
            <person name="Helmann T.C."/>
            <person name="Daughtrey M."/>
            <person name="Stodghill P.V."/>
            <person name="Filiatrault M.J."/>
        </authorList>
    </citation>
    <scope>NUCLEOTIDE SEQUENCE</scope>
    <source>
        <strain evidence="8">Oregano 108</strain>
    </source>
</reference>
<proteinExistence type="predicted"/>
<keyword evidence="2" id="KW-1003">Cell membrane</keyword>
<evidence type="ECO:0000256" key="2">
    <source>
        <dbReference type="ARBA" id="ARBA00022475"/>
    </source>
</evidence>
<feature type="transmembrane region" description="Helical" evidence="6">
    <location>
        <begin position="179"/>
        <end position="197"/>
    </location>
</feature>
<gene>
    <name evidence="8" type="ORF">OEG85_14220</name>
</gene>
<feature type="transmembrane region" description="Helical" evidence="6">
    <location>
        <begin position="12"/>
        <end position="29"/>
    </location>
</feature>
<evidence type="ECO:0000259" key="7">
    <source>
        <dbReference type="Pfam" id="PF05231"/>
    </source>
</evidence>
<dbReference type="AlphaFoldDB" id="A0AA47ENZ8"/>
<evidence type="ECO:0000313" key="9">
    <source>
        <dbReference type="Proteomes" id="UP001164737"/>
    </source>
</evidence>
<dbReference type="GO" id="GO:0005886">
    <property type="term" value="C:plasma membrane"/>
    <property type="evidence" value="ECO:0007669"/>
    <property type="project" value="UniProtKB-SubCell"/>
</dbReference>
<evidence type="ECO:0000313" key="8">
    <source>
        <dbReference type="EMBL" id="WAH62663.1"/>
    </source>
</evidence>
<organism evidence="8 9">
    <name type="scientific">Xanthomonas hortorum</name>
    <dbReference type="NCBI Taxonomy" id="56454"/>
    <lineage>
        <taxon>Bacteria</taxon>
        <taxon>Pseudomonadati</taxon>
        <taxon>Pseudomonadota</taxon>
        <taxon>Gammaproteobacteria</taxon>
        <taxon>Lysobacterales</taxon>
        <taxon>Lysobacteraceae</taxon>
        <taxon>Xanthomonas</taxon>
    </lineage>
</organism>
<feature type="transmembrane region" description="Helical" evidence="6">
    <location>
        <begin position="227"/>
        <end position="245"/>
    </location>
</feature>
<evidence type="ECO:0000256" key="5">
    <source>
        <dbReference type="ARBA" id="ARBA00023136"/>
    </source>
</evidence>
<keyword evidence="5 6" id="KW-0472">Membrane</keyword>